<reference evidence="2 3" key="1">
    <citation type="submission" date="2014-11" db="EMBL/GenBank/DDBJ databases">
        <title>Draft Genome Sequence of Vibrio piscirenalis strains CECT 8603T and CECT 8604, two marine Gammaproteobacterium isolated from cultured gilthead sea bream (Sparus aurata).</title>
        <authorList>
            <person name="Arahal D.R."/>
            <person name="Rodrigo-Torres L."/>
            <person name="Lucena T."/>
            <person name="Pujalte M.J."/>
        </authorList>
    </citation>
    <scope>NUCLEOTIDE SEQUENCE [LARGE SCALE GENOMIC DNA]</scope>
    <source>
        <strain evidence="2 3">DCR 1-4-2</strain>
    </source>
</reference>
<sequence>MRGLVVFALGLIAFPAMALTNVDLYHTEIVLDQSAEKPDAQARIEGMTEVIVRTSGDQSAAENPVVQKALSQNSQYLAQISHGQIAEQPTVKMLFSAPQIKTLLSQAQLPIWPAQRANILVWLVEEDQSERNIIWEHSDSAVLDQMKQEAQSRGLPLTVPVGDFDDVTGLTVSDLWGGFAQPVGQASQRYPADAVLVVRAQGDNLRWTLYDQTPETIGVTRQAPMNGSNEGVDAADSMINQISDYYAQQSAVIVASESSESVKVRFTSLDNATDFFVLERKLQQLSSVASLDILKIQGKEVTFLVHLLTSPQAFEQEVSRMREVLPLPAVVELTDSVATAEATELQPQPSTDVTQESLVSAEPVLTQEQQTVIEPVVATAEQTLPAIIESTQVTPPSESILMFEWQGGHYAVPVPEEEETQLEAPLEGIDVDNV</sequence>
<dbReference type="OrthoDB" id="6195299at2"/>
<dbReference type="EMBL" id="JTKH01000006">
    <property type="protein sequence ID" value="KII80520.1"/>
    <property type="molecule type" value="Genomic_DNA"/>
</dbReference>
<dbReference type="InterPro" id="IPR018642">
    <property type="entry name" value="DUF2066"/>
</dbReference>
<feature type="signal peptide" evidence="1">
    <location>
        <begin position="1"/>
        <end position="18"/>
    </location>
</feature>
<dbReference type="AlphaFoldDB" id="A0A0C2NZC9"/>
<accession>A0A0C2NWL9</accession>
<evidence type="ECO:0008006" key="4">
    <source>
        <dbReference type="Google" id="ProtNLM"/>
    </source>
</evidence>
<dbReference type="Proteomes" id="UP000031672">
    <property type="component" value="Unassembled WGS sequence"/>
</dbReference>
<dbReference type="STRING" id="1461322.OJ16_04185"/>
<name>A0A0C2NZC9_9VIBR</name>
<evidence type="ECO:0000313" key="2">
    <source>
        <dbReference type="EMBL" id="KII80520.1"/>
    </source>
</evidence>
<gene>
    <name evidence="2" type="ORF">OJ16_04185</name>
</gene>
<evidence type="ECO:0000313" key="3">
    <source>
        <dbReference type="Proteomes" id="UP000031672"/>
    </source>
</evidence>
<keyword evidence="3" id="KW-1185">Reference proteome</keyword>
<evidence type="ECO:0000256" key="1">
    <source>
        <dbReference type="SAM" id="SignalP"/>
    </source>
</evidence>
<keyword evidence="1" id="KW-0732">Signal</keyword>
<protein>
    <recommendedName>
        <fullName evidence="4">DUF2066 domain-containing protein</fullName>
    </recommendedName>
</protein>
<accession>A0A0C2NZC9</accession>
<dbReference type="RefSeq" id="WP_040987742.1">
    <property type="nucleotide sequence ID" value="NZ_JTKH01000006.1"/>
</dbReference>
<comment type="caution">
    <text evidence="2">The sequence shown here is derived from an EMBL/GenBank/DDBJ whole genome shotgun (WGS) entry which is preliminary data.</text>
</comment>
<dbReference type="Pfam" id="PF09839">
    <property type="entry name" value="DUF2066"/>
    <property type="match status" value="1"/>
</dbReference>
<organism evidence="2 3">
    <name type="scientific">Vibrio renipiscarius</name>
    <dbReference type="NCBI Taxonomy" id="1461322"/>
    <lineage>
        <taxon>Bacteria</taxon>
        <taxon>Pseudomonadati</taxon>
        <taxon>Pseudomonadota</taxon>
        <taxon>Gammaproteobacteria</taxon>
        <taxon>Vibrionales</taxon>
        <taxon>Vibrionaceae</taxon>
        <taxon>Vibrio</taxon>
    </lineage>
</organism>
<feature type="chain" id="PRO_5009758920" description="DUF2066 domain-containing protein" evidence="1">
    <location>
        <begin position="19"/>
        <end position="434"/>
    </location>
</feature>
<proteinExistence type="predicted"/>